<evidence type="ECO:0000313" key="6">
    <source>
        <dbReference type="EMBL" id="TCO85711.1"/>
    </source>
</evidence>
<dbReference type="SUPFAM" id="SSF52540">
    <property type="entry name" value="P-loop containing nucleoside triphosphate hydrolases"/>
    <property type="match status" value="1"/>
</dbReference>
<dbReference type="GO" id="GO:0016887">
    <property type="term" value="F:ATP hydrolysis activity"/>
    <property type="evidence" value="ECO:0007669"/>
    <property type="project" value="InterPro"/>
</dbReference>
<evidence type="ECO:0000256" key="4">
    <source>
        <dbReference type="ARBA" id="ARBA00022840"/>
    </source>
</evidence>
<dbReference type="Proteomes" id="UP000295711">
    <property type="component" value="Unassembled WGS sequence"/>
</dbReference>
<dbReference type="PROSITE" id="PS00211">
    <property type="entry name" value="ABC_TRANSPORTER_1"/>
    <property type="match status" value="1"/>
</dbReference>
<dbReference type="PROSITE" id="PS50893">
    <property type="entry name" value="ABC_TRANSPORTER_2"/>
    <property type="match status" value="1"/>
</dbReference>
<dbReference type="OrthoDB" id="9809205at2"/>
<dbReference type="InterPro" id="IPR027417">
    <property type="entry name" value="P-loop_NTPase"/>
</dbReference>
<accession>A0A4R2LYU5</accession>
<dbReference type="InterPro" id="IPR003593">
    <property type="entry name" value="AAA+_ATPase"/>
</dbReference>
<dbReference type="Pfam" id="PF00005">
    <property type="entry name" value="ABC_tran"/>
    <property type="match status" value="1"/>
</dbReference>
<dbReference type="RefSeq" id="WP_132088360.1">
    <property type="nucleotide sequence ID" value="NZ_JANKAQ010000001.1"/>
</dbReference>
<proteinExistence type="inferred from homology"/>
<dbReference type="InterPro" id="IPR003439">
    <property type="entry name" value="ABC_transporter-like_ATP-bd"/>
</dbReference>
<comment type="similarity">
    <text evidence="1">Belongs to the ABC transporter superfamily.</text>
</comment>
<keyword evidence="7" id="KW-1185">Reference proteome</keyword>
<comment type="caution">
    <text evidence="6">The sequence shown here is derived from an EMBL/GenBank/DDBJ whole genome shotgun (WGS) entry which is preliminary data.</text>
</comment>
<dbReference type="PANTHER" id="PTHR43335:SF4">
    <property type="entry name" value="ABC TRANSPORTER, ATP-BINDING PROTEIN"/>
    <property type="match status" value="1"/>
</dbReference>
<dbReference type="AlphaFoldDB" id="A0A4R2LYU5"/>
<evidence type="ECO:0000256" key="2">
    <source>
        <dbReference type="ARBA" id="ARBA00022448"/>
    </source>
</evidence>
<dbReference type="Gene3D" id="3.40.50.300">
    <property type="entry name" value="P-loop containing nucleotide triphosphate hydrolases"/>
    <property type="match status" value="1"/>
</dbReference>
<sequence>MYLELKNVSKKIGKADIIKNVNLSMEKGHIYGLWGKNGCGKTMLMRLISGLVFLSDGEILIGGESLGKDISFPRSIGALIESPGFISGYSGFKNLKVLASIQNKISDEEIDIIMKTLGLNPQDKKRVKKYSLGMRQKLGIAAALMEQPDLILLDEPTNALDEHSTKILKELLFEHKKRGALIIISCHIREDLEFLSDEIFCMQEGKMISHYIPSELRKEVEL</sequence>
<keyword evidence="2" id="KW-0813">Transport</keyword>
<dbReference type="PANTHER" id="PTHR43335">
    <property type="entry name" value="ABC TRANSPORTER, ATP-BINDING PROTEIN"/>
    <property type="match status" value="1"/>
</dbReference>
<dbReference type="SMART" id="SM00382">
    <property type="entry name" value="AAA"/>
    <property type="match status" value="1"/>
</dbReference>
<protein>
    <submittedName>
        <fullName evidence="6">ABC-2 type transport system ATP-binding protein</fullName>
    </submittedName>
</protein>
<name>A0A4R2LYU5_9FIRM</name>
<evidence type="ECO:0000256" key="1">
    <source>
        <dbReference type="ARBA" id="ARBA00005417"/>
    </source>
</evidence>
<feature type="domain" description="ABC transporter" evidence="5">
    <location>
        <begin position="3"/>
        <end position="222"/>
    </location>
</feature>
<dbReference type="GO" id="GO:0005524">
    <property type="term" value="F:ATP binding"/>
    <property type="evidence" value="ECO:0007669"/>
    <property type="project" value="UniProtKB-KW"/>
</dbReference>
<evidence type="ECO:0000259" key="5">
    <source>
        <dbReference type="PROSITE" id="PS50893"/>
    </source>
</evidence>
<evidence type="ECO:0000313" key="7">
    <source>
        <dbReference type="Proteomes" id="UP000295711"/>
    </source>
</evidence>
<organism evidence="6 7">
    <name type="scientific">Frisingicoccus caecimuris</name>
    <dbReference type="NCBI Taxonomy" id="1796636"/>
    <lineage>
        <taxon>Bacteria</taxon>
        <taxon>Bacillati</taxon>
        <taxon>Bacillota</taxon>
        <taxon>Clostridia</taxon>
        <taxon>Lachnospirales</taxon>
        <taxon>Lachnospiraceae</taxon>
        <taxon>Frisingicoccus</taxon>
    </lineage>
</organism>
<keyword evidence="3" id="KW-0547">Nucleotide-binding</keyword>
<evidence type="ECO:0000256" key="3">
    <source>
        <dbReference type="ARBA" id="ARBA00022741"/>
    </source>
</evidence>
<dbReference type="InterPro" id="IPR017871">
    <property type="entry name" value="ABC_transporter-like_CS"/>
</dbReference>
<gene>
    <name evidence="6" type="ORF">EV212_10225</name>
</gene>
<dbReference type="EMBL" id="SLXA01000002">
    <property type="protein sequence ID" value="TCO85711.1"/>
    <property type="molecule type" value="Genomic_DNA"/>
</dbReference>
<keyword evidence="4 6" id="KW-0067">ATP-binding</keyword>
<reference evidence="6 7" key="1">
    <citation type="submission" date="2019-03" db="EMBL/GenBank/DDBJ databases">
        <title>Genomic Encyclopedia of Type Strains, Phase IV (KMG-IV): sequencing the most valuable type-strain genomes for metagenomic binning, comparative biology and taxonomic classification.</title>
        <authorList>
            <person name="Goeker M."/>
        </authorList>
    </citation>
    <scope>NUCLEOTIDE SEQUENCE [LARGE SCALE GENOMIC DNA]</scope>
    <source>
        <strain evidence="6 7">DSM 28559</strain>
    </source>
</reference>